<evidence type="ECO:0000313" key="3">
    <source>
        <dbReference type="Proteomes" id="UP001253439"/>
    </source>
</evidence>
<accession>A0AAE4JJ00</accession>
<name>A0AAE4JJ00_9EURY</name>
<evidence type="ECO:0000256" key="1">
    <source>
        <dbReference type="SAM" id="MobiDB-lite"/>
    </source>
</evidence>
<dbReference type="RefSeq" id="WP_310896378.1">
    <property type="nucleotide sequence ID" value="NZ_JAMQOM010000004.1"/>
</dbReference>
<reference evidence="2 3" key="1">
    <citation type="submission" date="2022-06" db="EMBL/GenBank/DDBJ databases">
        <title>Haloarcula sp. a new haloarchaeum isolate from saline soil.</title>
        <authorList>
            <person name="Strakova D."/>
            <person name="Galisteo C."/>
            <person name="Sanchez-Porro C."/>
            <person name="Ventosa A."/>
        </authorList>
    </citation>
    <scope>NUCLEOTIDE SEQUENCE [LARGE SCALE GENOMIC DNA]</scope>
    <source>
        <strain evidence="2 3">S1AR25-5A</strain>
    </source>
</reference>
<sequence length="53" mass="5791">MGRHTPLTDDQRAAIADRAVEQVADTLIEMDDDSTRSGQRTPFSGDDTGGRRT</sequence>
<proteinExistence type="predicted"/>
<protein>
    <submittedName>
        <fullName evidence="2">Uncharacterized protein</fullName>
    </submittedName>
</protein>
<comment type="caution">
    <text evidence="2">The sequence shown here is derived from an EMBL/GenBank/DDBJ whole genome shotgun (WGS) entry which is preliminary data.</text>
</comment>
<dbReference type="EMBL" id="JAMQOM010000004">
    <property type="protein sequence ID" value="MDS0221734.1"/>
    <property type="molecule type" value="Genomic_DNA"/>
</dbReference>
<feature type="region of interest" description="Disordered" evidence="1">
    <location>
        <begin position="25"/>
        <end position="53"/>
    </location>
</feature>
<evidence type="ECO:0000313" key="2">
    <source>
        <dbReference type="EMBL" id="MDS0221734.1"/>
    </source>
</evidence>
<organism evidence="2 3">
    <name type="scientific">Haloarcula terrestris</name>
    <dbReference type="NCBI Taxonomy" id="2950533"/>
    <lineage>
        <taxon>Archaea</taxon>
        <taxon>Methanobacteriati</taxon>
        <taxon>Methanobacteriota</taxon>
        <taxon>Stenosarchaea group</taxon>
        <taxon>Halobacteria</taxon>
        <taxon>Halobacteriales</taxon>
        <taxon>Haloarculaceae</taxon>
        <taxon>Haloarcula</taxon>
    </lineage>
</organism>
<keyword evidence="3" id="KW-1185">Reference proteome</keyword>
<dbReference type="Proteomes" id="UP001253439">
    <property type="component" value="Unassembled WGS sequence"/>
</dbReference>
<dbReference type="AlphaFoldDB" id="A0AAE4JJ00"/>
<gene>
    <name evidence="2" type="ORF">NDI54_10295</name>
</gene>